<dbReference type="Proteomes" id="UP001501257">
    <property type="component" value="Unassembled WGS sequence"/>
</dbReference>
<sequence length="71" mass="6952">MSTHNSGKRVAAGITTVAAIGSLAVAGFGAVSLDAATASTQAATTPAPHQGIGTNPGTISPKLVLPNRRRS</sequence>
<dbReference type="RefSeq" id="WP_210100628.1">
    <property type="nucleotide sequence ID" value="NZ_BAABLK010000020.1"/>
</dbReference>
<comment type="caution">
    <text evidence="2">The sequence shown here is derived from an EMBL/GenBank/DDBJ whole genome shotgun (WGS) entry which is preliminary data.</text>
</comment>
<protein>
    <submittedName>
        <fullName evidence="2">Uncharacterized protein</fullName>
    </submittedName>
</protein>
<evidence type="ECO:0000313" key="2">
    <source>
        <dbReference type="EMBL" id="GAA5226397.1"/>
    </source>
</evidence>
<name>A0ABP9TIG1_9MICC</name>
<evidence type="ECO:0000313" key="3">
    <source>
        <dbReference type="Proteomes" id="UP001501257"/>
    </source>
</evidence>
<keyword evidence="3" id="KW-1185">Reference proteome</keyword>
<feature type="region of interest" description="Disordered" evidence="1">
    <location>
        <begin position="38"/>
        <end position="71"/>
    </location>
</feature>
<proteinExistence type="predicted"/>
<accession>A0ABP9TIG1</accession>
<evidence type="ECO:0000256" key="1">
    <source>
        <dbReference type="SAM" id="MobiDB-lite"/>
    </source>
</evidence>
<feature type="compositionally biased region" description="Low complexity" evidence="1">
    <location>
        <begin position="38"/>
        <end position="47"/>
    </location>
</feature>
<gene>
    <name evidence="2" type="ORF">GCM10025778_09280</name>
</gene>
<organism evidence="2 3">
    <name type="scientific">Paeniglutamicibacter antarcticus</name>
    <dbReference type="NCBI Taxonomy" id="494023"/>
    <lineage>
        <taxon>Bacteria</taxon>
        <taxon>Bacillati</taxon>
        <taxon>Actinomycetota</taxon>
        <taxon>Actinomycetes</taxon>
        <taxon>Micrococcales</taxon>
        <taxon>Micrococcaceae</taxon>
        <taxon>Paeniglutamicibacter</taxon>
    </lineage>
</organism>
<dbReference type="EMBL" id="BAABLK010000020">
    <property type="protein sequence ID" value="GAA5226397.1"/>
    <property type="molecule type" value="Genomic_DNA"/>
</dbReference>
<reference evidence="3" key="1">
    <citation type="journal article" date="2019" name="Int. J. Syst. Evol. Microbiol.">
        <title>The Global Catalogue of Microorganisms (GCM) 10K type strain sequencing project: providing services to taxonomists for standard genome sequencing and annotation.</title>
        <authorList>
            <consortium name="The Broad Institute Genomics Platform"/>
            <consortium name="The Broad Institute Genome Sequencing Center for Infectious Disease"/>
            <person name="Wu L."/>
            <person name="Ma J."/>
        </authorList>
    </citation>
    <scope>NUCLEOTIDE SEQUENCE [LARGE SCALE GENOMIC DNA]</scope>
    <source>
        <strain evidence="3">JCM 18952</strain>
    </source>
</reference>